<dbReference type="SUPFAM" id="SSF51735">
    <property type="entry name" value="NAD(P)-binding Rossmann-fold domains"/>
    <property type="match status" value="1"/>
</dbReference>
<reference evidence="4 5" key="1">
    <citation type="submission" date="2017-07" db="EMBL/GenBank/DDBJ databases">
        <title>Amycolatopsis antarcticus sp. nov., isolated from the surface of an Antarcticus brown macroalga.</title>
        <authorList>
            <person name="Wang J."/>
            <person name="Leiva S."/>
            <person name="Huang J."/>
            <person name="Huang Y."/>
        </authorList>
    </citation>
    <scope>NUCLEOTIDE SEQUENCE [LARGE SCALE GENOMIC DNA]</scope>
    <source>
        <strain evidence="4 5">AU-G6</strain>
    </source>
</reference>
<dbReference type="SUPFAM" id="SSF50129">
    <property type="entry name" value="GroES-like"/>
    <property type="match status" value="1"/>
</dbReference>
<evidence type="ECO:0000256" key="2">
    <source>
        <dbReference type="ARBA" id="ARBA00023002"/>
    </source>
</evidence>
<dbReference type="InterPro" id="IPR011032">
    <property type="entry name" value="GroES-like_sf"/>
</dbReference>
<dbReference type="AlphaFoldDB" id="A0A263CYU9"/>
<dbReference type="GO" id="GO:0070402">
    <property type="term" value="F:NADPH binding"/>
    <property type="evidence" value="ECO:0007669"/>
    <property type="project" value="TreeGrafter"/>
</dbReference>
<organism evidence="4 5">
    <name type="scientific">Amycolatopsis antarctica</name>
    <dbReference type="NCBI Taxonomy" id="1854586"/>
    <lineage>
        <taxon>Bacteria</taxon>
        <taxon>Bacillati</taxon>
        <taxon>Actinomycetota</taxon>
        <taxon>Actinomycetes</taxon>
        <taxon>Pseudonocardiales</taxon>
        <taxon>Pseudonocardiaceae</taxon>
        <taxon>Amycolatopsis</taxon>
    </lineage>
</organism>
<dbReference type="Gene3D" id="3.40.50.720">
    <property type="entry name" value="NAD(P)-binding Rossmann-like Domain"/>
    <property type="match status" value="1"/>
</dbReference>
<dbReference type="PANTHER" id="PTHR48106">
    <property type="entry name" value="QUINONE OXIDOREDUCTASE PIG3-RELATED"/>
    <property type="match status" value="1"/>
</dbReference>
<protein>
    <submittedName>
        <fullName evidence="4">Alcohol dehydrogenase</fullName>
    </submittedName>
</protein>
<dbReference type="InterPro" id="IPR036291">
    <property type="entry name" value="NAD(P)-bd_dom_sf"/>
</dbReference>
<accession>A0A263CYU9</accession>
<dbReference type="Pfam" id="PF08240">
    <property type="entry name" value="ADH_N"/>
    <property type="match status" value="1"/>
</dbReference>
<dbReference type="Proteomes" id="UP000242444">
    <property type="component" value="Unassembled WGS sequence"/>
</dbReference>
<keyword evidence="1" id="KW-0521">NADP</keyword>
<feature type="domain" description="Enoyl reductase (ER)" evidence="3">
    <location>
        <begin position="16"/>
        <end position="326"/>
    </location>
</feature>
<dbReference type="InterPro" id="IPR013149">
    <property type="entry name" value="ADH-like_C"/>
</dbReference>
<dbReference type="GO" id="GO:0016651">
    <property type="term" value="F:oxidoreductase activity, acting on NAD(P)H"/>
    <property type="evidence" value="ECO:0007669"/>
    <property type="project" value="TreeGrafter"/>
</dbReference>
<dbReference type="Gene3D" id="3.90.180.10">
    <property type="entry name" value="Medium-chain alcohol dehydrogenases, catalytic domain"/>
    <property type="match status" value="1"/>
</dbReference>
<gene>
    <name evidence="4" type="ORF">CFN78_21630</name>
</gene>
<keyword evidence="2" id="KW-0560">Oxidoreductase</keyword>
<evidence type="ECO:0000256" key="1">
    <source>
        <dbReference type="ARBA" id="ARBA00022857"/>
    </source>
</evidence>
<evidence type="ECO:0000259" key="3">
    <source>
        <dbReference type="SMART" id="SM00829"/>
    </source>
</evidence>
<comment type="caution">
    <text evidence="4">The sequence shown here is derived from an EMBL/GenBank/DDBJ whole genome shotgun (WGS) entry which is preliminary data.</text>
</comment>
<name>A0A263CYU9_9PSEU</name>
<dbReference type="Pfam" id="PF00107">
    <property type="entry name" value="ADH_zinc_N"/>
    <property type="match status" value="1"/>
</dbReference>
<dbReference type="InParanoid" id="A0A263CYU9"/>
<evidence type="ECO:0000313" key="5">
    <source>
        <dbReference type="Proteomes" id="UP000242444"/>
    </source>
</evidence>
<evidence type="ECO:0000313" key="4">
    <source>
        <dbReference type="EMBL" id="OZM71078.1"/>
    </source>
</evidence>
<sequence length="337" mass="34123">MTPMGDTMRAVVVGPGGWRHEAVPVPVPGPGEVLVRVTAAGLNRADADELDGTYAPRARRAGAAIAGSDLSGTVERAGPGVPAVAEGEHVCAMVDGAFAEFVAVDHRLLLPVPAGMPMTAAAAWPSALLTEHDALFTQGGLRPGRSVLVTGATSGVGRYGAELARWAGASPVLGTTTRPGNAAALAATGAQPVVTSVDDLAGVVLDATGGRGADIVVDHVGGELLDELVGVTAVGGTLVQVGRLGGRYSTLDVDRLARRRIRLLGTSFRTRDDAARARVVTAARETLSPPGRDIPVPRTAAVFAFDEAERALASLRAGEGMGKIVLAMDGRAAGGCG</sequence>
<dbReference type="PANTHER" id="PTHR48106:SF8">
    <property type="entry name" value="OS02G0805600 PROTEIN"/>
    <property type="match status" value="1"/>
</dbReference>
<proteinExistence type="predicted"/>
<dbReference type="OrthoDB" id="3813297at2"/>
<dbReference type="EMBL" id="NKYE01000015">
    <property type="protein sequence ID" value="OZM71078.1"/>
    <property type="molecule type" value="Genomic_DNA"/>
</dbReference>
<keyword evidence="5" id="KW-1185">Reference proteome</keyword>
<dbReference type="InterPro" id="IPR020843">
    <property type="entry name" value="ER"/>
</dbReference>
<dbReference type="InterPro" id="IPR013154">
    <property type="entry name" value="ADH-like_N"/>
</dbReference>
<dbReference type="SMART" id="SM00829">
    <property type="entry name" value="PKS_ER"/>
    <property type="match status" value="1"/>
</dbReference>